<sequence>MISRVPDALPTLSAGSHDSSRGEACVMEYVSLLAGEEWSDRPECTHELLSHEARTVNDLLRDSDRSRLVPLIGRLFGTTEDSPALRAHLRLAQARQVVALLEPSSRGPALAAIERAERLIGLDTDDDVHAAFTEAMQFPLTHHGDLDPEHVGFHERMARIFPFALSPDLGTAEAYALTALVIAHKVAASGECRADCGNAPARARRMVKDLSGLIDVYDAVTGRLLPDVTEHDIRELAAGLGSPSTLGV</sequence>
<gene>
    <name evidence="1" type="ORF">GEV26_05700</name>
</gene>
<reference evidence="1 2" key="1">
    <citation type="submission" date="2019-11" db="EMBL/GenBank/DDBJ databases">
        <authorList>
            <person name="Li J."/>
        </authorList>
    </citation>
    <scope>NUCLEOTIDE SEQUENCE [LARGE SCALE GENOMIC DNA]</scope>
    <source>
        <strain evidence="1 2">MF47</strain>
    </source>
</reference>
<accession>A0A5Q2MKN3</accession>
<protein>
    <submittedName>
        <fullName evidence="1">Uncharacterized protein</fullName>
    </submittedName>
</protein>
<evidence type="ECO:0000313" key="1">
    <source>
        <dbReference type="EMBL" id="QGG40895.1"/>
    </source>
</evidence>
<dbReference type="AlphaFoldDB" id="A0A5Q2MKN3"/>
<dbReference type="EMBL" id="CP045737">
    <property type="protein sequence ID" value="QGG40895.1"/>
    <property type="molecule type" value="Genomic_DNA"/>
</dbReference>
<organism evidence="1 2">
    <name type="scientific">Aeromicrobium yanjiei</name>
    <dbReference type="NCBI Taxonomy" id="2662028"/>
    <lineage>
        <taxon>Bacteria</taxon>
        <taxon>Bacillati</taxon>
        <taxon>Actinomycetota</taxon>
        <taxon>Actinomycetes</taxon>
        <taxon>Propionibacteriales</taxon>
        <taxon>Nocardioidaceae</taxon>
        <taxon>Aeromicrobium</taxon>
    </lineage>
</organism>
<proteinExistence type="predicted"/>
<name>A0A5Q2MKN3_9ACTN</name>
<dbReference type="KEGG" id="aef:GEV26_05700"/>
<keyword evidence="2" id="KW-1185">Reference proteome</keyword>
<evidence type="ECO:0000313" key="2">
    <source>
        <dbReference type="Proteomes" id="UP000392064"/>
    </source>
</evidence>
<dbReference type="Proteomes" id="UP000392064">
    <property type="component" value="Chromosome"/>
</dbReference>
<dbReference type="RefSeq" id="WP_153652166.1">
    <property type="nucleotide sequence ID" value="NZ_CP045737.1"/>
</dbReference>